<evidence type="ECO:0000259" key="11">
    <source>
        <dbReference type="Pfam" id="PF21088"/>
    </source>
</evidence>
<feature type="transmembrane region" description="Helical" evidence="8">
    <location>
        <begin position="380"/>
        <end position="398"/>
    </location>
</feature>
<evidence type="ECO:0000313" key="13">
    <source>
        <dbReference type="Proteomes" id="UP000637267"/>
    </source>
</evidence>
<feature type="transmembrane region" description="Helical" evidence="8">
    <location>
        <begin position="261"/>
        <end position="279"/>
    </location>
</feature>
<evidence type="ECO:0000256" key="5">
    <source>
        <dbReference type="ARBA" id="ARBA00022989"/>
    </source>
</evidence>
<keyword evidence="5 8" id="KW-1133">Transmembrane helix</keyword>
<feature type="domain" description="Mechanosensitive ion channel MscS C-terminal" evidence="10">
    <location>
        <begin position="631"/>
        <end position="718"/>
    </location>
</feature>
<dbReference type="Pfam" id="PF21088">
    <property type="entry name" value="MS_channel_1st"/>
    <property type="match status" value="1"/>
</dbReference>
<dbReference type="Pfam" id="PF21082">
    <property type="entry name" value="MS_channel_3rd"/>
    <property type="match status" value="1"/>
</dbReference>
<accession>A0ABQ2P5E7</accession>
<feature type="transmembrane region" description="Helical" evidence="8">
    <location>
        <begin position="225"/>
        <end position="249"/>
    </location>
</feature>
<protein>
    <recommendedName>
        <fullName evidence="14">Small conductance mechanosensitive channel</fullName>
    </recommendedName>
</protein>
<dbReference type="InterPro" id="IPR023408">
    <property type="entry name" value="MscS_beta-dom_sf"/>
</dbReference>
<evidence type="ECO:0000256" key="3">
    <source>
        <dbReference type="ARBA" id="ARBA00022475"/>
    </source>
</evidence>
<feature type="transmembrane region" description="Helical" evidence="8">
    <location>
        <begin position="291"/>
        <end position="317"/>
    </location>
</feature>
<dbReference type="InterPro" id="IPR045276">
    <property type="entry name" value="YbiO_bact"/>
</dbReference>
<sequence length="757" mass="82998">MTSVAFVLTRWRSPVLWALLSLFLLSPALAVTLPGLTKPAASQASAASAVAFAASLDTVITTLEDDQRRTALVAELKRMRTVASAVAQDAQAQQNVGLLGQVTGLARWMGVQTDLILTNQIAWTQLLRNAAYDFTVHVQETPGQGARVAVGFLGGLAVWAITAFVIREIALRILRRYGMGLDMPADPSTFTLLVYAARTIAPWALGLVLTVYFTSDWSHSVGGAFAFLLAWCVLCGAVFASLALALFSLCAKGHRRPAVRVLLHGCSRWLILFGAMAALNDAAGDYRTQLALGMNFCFLIITISHLVNVVLLAAFAIRFRRPVAHLIRNNPYPFRQKYKTVSEILQFASMVWQWPVLMIALVAGVGIWGSAGRNGALTDQAVRTVVWLVMAAFVSMLIHRRYQARLRHPGYAARRSAYVRRMLQFSFLLLNIVSWFLFFELILHTWHHSLADIAKLTVGGRRMDQVFFSIATTLFVMWLVWIVLDAIMEERIAGKGGYRRGGERISNRARTLLPLFRNALVVVMLIIAVIVSLANLGINVNPLLAGAGVIGLAVGFGAQALVQDLITGVFILVEDTIAVGDTIDAGGHVGTVEGLTIRTVRIRDVQGAVHSVPFSQIKVIKNMGRDFSFAVFDIGVPYDADIDKVLQIMRDTGHEMSHDVSWRHLLLAPLEVQGLERFDASAIVVRARFRTRPLQQWDVARAYNLRLKKNLDSAGISMPFPQMDIRVNGKLDLPDRVEPATPLNGPPKPGASGASPA</sequence>
<evidence type="ECO:0008006" key="14">
    <source>
        <dbReference type="Google" id="ProtNLM"/>
    </source>
</evidence>
<evidence type="ECO:0000256" key="7">
    <source>
        <dbReference type="SAM" id="MobiDB-lite"/>
    </source>
</evidence>
<comment type="subcellular location">
    <subcellularLocation>
        <location evidence="1">Cell membrane</location>
        <topology evidence="1">Multi-pass membrane protein</topology>
    </subcellularLocation>
</comment>
<dbReference type="Gene3D" id="1.10.287.1260">
    <property type="match status" value="1"/>
</dbReference>
<dbReference type="Proteomes" id="UP000637267">
    <property type="component" value="Unassembled WGS sequence"/>
</dbReference>
<dbReference type="Gene3D" id="3.30.70.100">
    <property type="match status" value="1"/>
</dbReference>
<evidence type="ECO:0000259" key="10">
    <source>
        <dbReference type="Pfam" id="PF21082"/>
    </source>
</evidence>
<dbReference type="InterPro" id="IPR049142">
    <property type="entry name" value="MS_channel_1st"/>
</dbReference>
<evidence type="ECO:0000256" key="8">
    <source>
        <dbReference type="SAM" id="Phobius"/>
    </source>
</evidence>
<evidence type="ECO:0000256" key="6">
    <source>
        <dbReference type="ARBA" id="ARBA00023136"/>
    </source>
</evidence>
<dbReference type="SUPFAM" id="SSF82689">
    <property type="entry name" value="Mechanosensitive channel protein MscS (YggB), C-terminal domain"/>
    <property type="match status" value="1"/>
</dbReference>
<keyword evidence="3" id="KW-1003">Cell membrane</keyword>
<feature type="transmembrane region" description="Helical" evidence="8">
    <location>
        <begin position="543"/>
        <end position="562"/>
    </location>
</feature>
<evidence type="ECO:0000313" key="12">
    <source>
        <dbReference type="EMBL" id="GGP18411.1"/>
    </source>
</evidence>
<dbReference type="Gene3D" id="2.30.30.60">
    <property type="match status" value="1"/>
</dbReference>
<dbReference type="InterPro" id="IPR049278">
    <property type="entry name" value="MS_channel_C"/>
</dbReference>
<dbReference type="EMBL" id="BMLX01000001">
    <property type="protein sequence ID" value="GGP18411.1"/>
    <property type="molecule type" value="Genomic_DNA"/>
</dbReference>
<proteinExistence type="inferred from homology"/>
<reference evidence="13" key="1">
    <citation type="journal article" date="2019" name="Int. J. Syst. Evol. Microbiol.">
        <title>The Global Catalogue of Microorganisms (GCM) 10K type strain sequencing project: providing services to taxonomists for standard genome sequencing and annotation.</title>
        <authorList>
            <consortium name="The Broad Institute Genomics Platform"/>
            <consortium name="The Broad Institute Genome Sequencing Center for Infectious Disease"/>
            <person name="Wu L."/>
            <person name="Ma J."/>
        </authorList>
    </citation>
    <scope>NUCLEOTIDE SEQUENCE [LARGE SCALE GENOMIC DNA]</scope>
    <source>
        <strain evidence="13">CGMCC 1.8859</strain>
    </source>
</reference>
<name>A0ABQ2P5E7_9NEIS</name>
<keyword evidence="13" id="KW-1185">Reference proteome</keyword>
<dbReference type="InterPro" id="IPR011014">
    <property type="entry name" value="MscS_channel_TM-2"/>
</dbReference>
<feature type="transmembrane region" description="Helical" evidence="8">
    <location>
        <begin position="509"/>
        <end position="531"/>
    </location>
</feature>
<dbReference type="RefSeq" id="WP_188701957.1">
    <property type="nucleotide sequence ID" value="NZ_BMLX01000001.1"/>
</dbReference>
<feature type="transmembrane region" description="Helical" evidence="8">
    <location>
        <begin position="148"/>
        <end position="171"/>
    </location>
</feature>
<evidence type="ECO:0000256" key="2">
    <source>
        <dbReference type="ARBA" id="ARBA00008017"/>
    </source>
</evidence>
<feature type="transmembrane region" description="Helical" evidence="8">
    <location>
        <begin position="344"/>
        <end position="368"/>
    </location>
</feature>
<dbReference type="InterPro" id="IPR011066">
    <property type="entry name" value="MscS_channel_C_sf"/>
</dbReference>
<feature type="region of interest" description="Disordered" evidence="7">
    <location>
        <begin position="734"/>
        <end position="757"/>
    </location>
</feature>
<dbReference type="InterPro" id="IPR010920">
    <property type="entry name" value="LSM_dom_sf"/>
</dbReference>
<comment type="caution">
    <text evidence="12">The sequence shown here is derived from an EMBL/GenBank/DDBJ whole genome shotgun (WGS) entry which is preliminary data.</text>
</comment>
<evidence type="ECO:0000256" key="4">
    <source>
        <dbReference type="ARBA" id="ARBA00022692"/>
    </source>
</evidence>
<dbReference type="SUPFAM" id="SSF82861">
    <property type="entry name" value="Mechanosensitive channel protein MscS (YggB), transmembrane region"/>
    <property type="match status" value="1"/>
</dbReference>
<dbReference type="InterPro" id="IPR006685">
    <property type="entry name" value="MscS_channel_2nd"/>
</dbReference>
<dbReference type="PANTHER" id="PTHR30460:SF0">
    <property type="entry name" value="MODERATE CONDUCTANCE MECHANOSENSITIVE CHANNEL YBIO"/>
    <property type="match status" value="1"/>
</dbReference>
<dbReference type="SUPFAM" id="SSF50182">
    <property type="entry name" value="Sm-like ribonucleoproteins"/>
    <property type="match status" value="1"/>
</dbReference>
<feature type="domain" description="Mechanosensitive ion channel transmembrane helices 2/3" evidence="11">
    <location>
        <begin position="519"/>
        <end position="559"/>
    </location>
</feature>
<feature type="domain" description="Mechanosensitive ion channel MscS" evidence="9">
    <location>
        <begin position="561"/>
        <end position="623"/>
    </location>
</feature>
<organism evidence="12 13">
    <name type="scientific">Silvimonas iriomotensis</name>
    <dbReference type="NCBI Taxonomy" id="449662"/>
    <lineage>
        <taxon>Bacteria</taxon>
        <taxon>Pseudomonadati</taxon>
        <taxon>Pseudomonadota</taxon>
        <taxon>Betaproteobacteria</taxon>
        <taxon>Neisseriales</taxon>
        <taxon>Chitinibacteraceae</taxon>
        <taxon>Silvimonas</taxon>
    </lineage>
</organism>
<dbReference type="PANTHER" id="PTHR30460">
    <property type="entry name" value="MODERATE CONDUCTANCE MECHANOSENSITIVE CHANNEL YBIO"/>
    <property type="match status" value="1"/>
</dbReference>
<feature type="transmembrane region" description="Helical" evidence="8">
    <location>
        <begin position="425"/>
        <end position="446"/>
    </location>
</feature>
<evidence type="ECO:0000256" key="1">
    <source>
        <dbReference type="ARBA" id="ARBA00004651"/>
    </source>
</evidence>
<evidence type="ECO:0000259" key="9">
    <source>
        <dbReference type="Pfam" id="PF00924"/>
    </source>
</evidence>
<comment type="similarity">
    <text evidence="2">Belongs to the MscS (TC 1.A.23) family.</text>
</comment>
<feature type="transmembrane region" description="Helical" evidence="8">
    <location>
        <begin position="466"/>
        <end position="488"/>
    </location>
</feature>
<keyword evidence="4 8" id="KW-0812">Transmembrane</keyword>
<gene>
    <name evidence="12" type="ORF">GCM10010970_04820</name>
</gene>
<keyword evidence="6 8" id="KW-0472">Membrane</keyword>
<dbReference type="Pfam" id="PF00924">
    <property type="entry name" value="MS_channel_2nd"/>
    <property type="match status" value="1"/>
</dbReference>
<feature type="transmembrane region" description="Helical" evidence="8">
    <location>
        <begin position="192"/>
        <end position="213"/>
    </location>
</feature>